<dbReference type="PANTHER" id="PTHR13108">
    <property type="entry name" value="CONDENSIN COMPLEX SUBUNIT 2"/>
    <property type="match status" value="1"/>
</dbReference>
<feature type="compositionally biased region" description="Acidic residues" evidence="12">
    <location>
        <begin position="719"/>
        <end position="731"/>
    </location>
</feature>
<evidence type="ECO:0000256" key="9">
    <source>
        <dbReference type="ARBA" id="ARBA00023067"/>
    </source>
</evidence>
<keyword evidence="5" id="KW-0158">Chromosome</keyword>
<reference evidence="14" key="1">
    <citation type="submission" date="2014-04" db="EMBL/GenBank/DDBJ databases">
        <title>Evolutionary Origins and Diversification of the Mycorrhizal Mutualists.</title>
        <authorList>
            <consortium name="DOE Joint Genome Institute"/>
            <consortium name="Mycorrhizal Genomics Consortium"/>
            <person name="Kohler A."/>
            <person name="Kuo A."/>
            <person name="Nagy L.G."/>
            <person name="Floudas D."/>
            <person name="Copeland A."/>
            <person name="Barry K.W."/>
            <person name="Cichocki N."/>
            <person name="Veneault-Fourrey C."/>
            <person name="LaButti K."/>
            <person name="Lindquist E.A."/>
            <person name="Lipzen A."/>
            <person name="Lundell T."/>
            <person name="Morin E."/>
            <person name="Murat C."/>
            <person name="Riley R."/>
            <person name="Ohm R."/>
            <person name="Sun H."/>
            <person name="Tunlid A."/>
            <person name="Henrissat B."/>
            <person name="Grigoriev I.V."/>
            <person name="Hibbett D.S."/>
            <person name="Martin F."/>
        </authorList>
    </citation>
    <scope>NUCLEOTIDE SEQUENCE [LARGE SCALE GENOMIC DNA]</scope>
    <source>
        <strain evidence="14">FD-334 SS-4</strain>
    </source>
</reference>
<feature type="region of interest" description="Disordered" evidence="12">
    <location>
        <begin position="612"/>
        <end position="665"/>
    </location>
</feature>
<protein>
    <recommendedName>
        <fullName evidence="4 11">Condensin complex subunit 2</fullName>
    </recommendedName>
</protein>
<dbReference type="STRING" id="945553.A0A0D2NMS2"/>
<evidence type="ECO:0000313" key="13">
    <source>
        <dbReference type="EMBL" id="KJA18031.1"/>
    </source>
</evidence>
<evidence type="ECO:0000256" key="2">
    <source>
        <dbReference type="ARBA" id="ARBA00004496"/>
    </source>
</evidence>
<feature type="region of interest" description="Disordered" evidence="12">
    <location>
        <begin position="364"/>
        <end position="394"/>
    </location>
</feature>
<keyword evidence="8 11" id="KW-0498">Mitosis</keyword>
<comment type="function">
    <text evidence="11">Regulatory subunit of the condensin complex, a complex required for conversion of interphase chromatin into mitotic-like condense chromosomes.</text>
</comment>
<feature type="region of interest" description="Disordered" evidence="12">
    <location>
        <begin position="1"/>
        <end position="107"/>
    </location>
</feature>
<keyword evidence="9 11" id="KW-0226">DNA condensation</keyword>
<dbReference type="PANTHER" id="PTHR13108:SF9">
    <property type="entry name" value="CONDENSIN COMPLEX SUBUNIT 2"/>
    <property type="match status" value="1"/>
</dbReference>
<keyword evidence="14" id="KW-1185">Reference proteome</keyword>
<dbReference type="AlphaFoldDB" id="A0A0D2NMS2"/>
<evidence type="ECO:0000256" key="11">
    <source>
        <dbReference type="PIRNR" id="PIRNR017126"/>
    </source>
</evidence>
<feature type="region of interest" description="Disordered" evidence="12">
    <location>
        <begin position="407"/>
        <end position="447"/>
    </location>
</feature>
<dbReference type="Pfam" id="PF05786">
    <property type="entry name" value="Cnd2"/>
    <property type="match status" value="1"/>
</dbReference>
<evidence type="ECO:0000256" key="5">
    <source>
        <dbReference type="ARBA" id="ARBA00022454"/>
    </source>
</evidence>
<comment type="subcellular location">
    <subcellularLocation>
        <location evidence="1">Chromosome</location>
    </subcellularLocation>
    <subcellularLocation>
        <location evidence="2">Cytoplasm</location>
    </subcellularLocation>
</comment>
<feature type="region of interest" description="Disordered" evidence="12">
    <location>
        <begin position="717"/>
        <end position="745"/>
    </location>
</feature>
<dbReference type="PIRSF" id="PIRSF017126">
    <property type="entry name" value="Condensin_H"/>
    <property type="match status" value="1"/>
</dbReference>
<dbReference type="InterPro" id="IPR022816">
    <property type="entry name" value="Condensin_barren_su2"/>
</dbReference>
<evidence type="ECO:0000256" key="4">
    <source>
        <dbReference type="ARBA" id="ARBA00016065"/>
    </source>
</evidence>
<evidence type="ECO:0000256" key="6">
    <source>
        <dbReference type="ARBA" id="ARBA00022490"/>
    </source>
</evidence>
<accession>A0A0D2NMS2</accession>
<dbReference type="OrthoDB" id="362021at2759"/>
<dbReference type="OMA" id="FRKTCAD"/>
<proteinExistence type="inferred from homology"/>
<organism evidence="13 14">
    <name type="scientific">Hypholoma sublateritium (strain FD-334 SS-4)</name>
    <dbReference type="NCBI Taxonomy" id="945553"/>
    <lineage>
        <taxon>Eukaryota</taxon>
        <taxon>Fungi</taxon>
        <taxon>Dikarya</taxon>
        <taxon>Basidiomycota</taxon>
        <taxon>Agaricomycotina</taxon>
        <taxon>Agaricomycetes</taxon>
        <taxon>Agaricomycetidae</taxon>
        <taxon>Agaricales</taxon>
        <taxon>Agaricineae</taxon>
        <taxon>Strophariaceae</taxon>
        <taxon>Hypholoma</taxon>
    </lineage>
</organism>
<evidence type="ECO:0000256" key="10">
    <source>
        <dbReference type="ARBA" id="ARBA00023306"/>
    </source>
</evidence>
<dbReference type="GO" id="GO:0007076">
    <property type="term" value="P:mitotic chromosome condensation"/>
    <property type="evidence" value="ECO:0007669"/>
    <property type="project" value="InterPro"/>
</dbReference>
<dbReference type="GO" id="GO:0051301">
    <property type="term" value="P:cell division"/>
    <property type="evidence" value="ECO:0007669"/>
    <property type="project" value="UniProtKB-KW"/>
</dbReference>
<evidence type="ECO:0000256" key="12">
    <source>
        <dbReference type="SAM" id="MobiDB-lite"/>
    </source>
</evidence>
<evidence type="ECO:0000256" key="7">
    <source>
        <dbReference type="ARBA" id="ARBA00022618"/>
    </source>
</evidence>
<keyword evidence="7 11" id="KW-0132">Cell division</keyword>
<dbReference type="EMBL" id="KN817594">
    <property type="protein sequence ID" value="KJA18031.1"/>
    <property type="molecule type" value="Genomic_DNA"/>
</dbReference>
<keyword evidence="6" id="KW-0963">Cytoplasm</keyword>
<comment type="similarity">
    <text evidence="3 11">Belongs to the CND2 (condensin subunit 2) family.</text>
</comment>
<sequence>MAHARRVRSPSVAQPHDDTEPETEPETPRPRKTHLKKRLSEAHADNDASFTSDGGRAPLRTVNINDDAAEKRRRRKSTKINVIENAHAGPSSEGRDATEGDSLRGTKGKQQLQAIAAPVINVSMDVMSSNFEEWMKMATDNKINAANSWSFALIDYFHDMSLLRNDDDNSINFQRASCTLDGCVKIWTSRVDSVGTETGKLLNNLESGGKDDGEDSDNPDADPSQSKKRKTNRGTGATLAKDPAQLKNKKPDLEFAVDPLFKKTCEDFDEGGAGGLLMNHLALGIGSEGGMRVIFDASDPMGTVEEEDIVEEREDPIDLSFLRRSFMPNLDVLERKAISHSLAHFSFSKDAFVMDDSTFINDSTRRLLDDDDDDGDDGSFGMNMDTGNEPPVEDFFVGADAINDDFGGDMMGGDDFGGDNGSNSGGPAGDGEDGQPGGYVPFDPRQMPNQRDMVLAMTNDDEEGGALDYFDQNFLKNWAGPEHWKLRKGIRKPEADGVANKPNKRQKKEAVTIDFLTPPEKDFKELSKELFAPVTKGAGINLPGTGAAAAKRGKKKKEKRDDHRLPDDMHFTSRQLLTLFLKPKFFLKMRGKRARMNEGDGEVDEHFWAQAAADQAASRDADGDDDGNDHPAPFNTQFFHEDDFPGGFDDDGGYDGEGGGLPEEDAGEQDLLAATAGQTRRVRPEFVNYAKRAKRVDVRKLKDNIWKGLDIVVKKEPAPDADESMEVDDDGAAPTDPSESRQFSQVISGLQRSYPRDKMEEISTSFCFICLLHLANEQGLKLESAIDSVVPMDDPIGEDTVEDDVEQTKGDEKKIGNIWDIKIYRDPDATQSA</sequence>
<evidence type="ECO:0000313" key="14">
    <source>
        <dbReference type="Proteomes" id="UP000054270"/>
    </source>
</evidence>
<evidence type="ECO:0000256" key="1">
    <source>
        <dbReference type="ARBA" id="ARBA00004286"/>
    </source>
</evidence>
<feature type="region of interest" description="Disordered" evidence="12">
    <location>
        <begin position="542"/>
        <end position="566"/>
    </location>
</feature>
<name>A0A0D2NMS2_HYPSF</name>
<evidence type="ECO:0000256" key="3">
    <source>
        <dbReference type="ARBA" id="ARBA00009471"/>
    </source>
</evidence>
<dbReference type="GO" id="GO:0005737">
    <property type="term" value="C:cytoplasm"/>
    <property type="evidence" value="ECO:0007669"/>
    <property type="project" value="UniProtKB-SubCell"/>
</dbReference>
<dbReference type="GO" id="GO:0003682">
    <property type="term" value="F:chromatin binding"/>
    <property type="evidence" value="ECO:0007669"/>
    <property type="project" value="TreeGrafter"/>
</dbReference>
<dbReference type="GO" id="GO:0000796">
    <property type="term" value="C:condensin complex"/>
    <property type="evidence" value="ECO:0007669"/>
    <property type="project" value="InterPro"/>
</dbReference>
<evidence type="ECO:0000256" key="8">
    <source>
        <dbReference type="ARBA" id="ARBA00022776"/>
    </source>
</evidence>
<feature type="compositionally biased region" description="Basic and acidic residues" evidence="12">
    <location>
        <begin position="93"/>
        <end position="104"/>
    </location>
</feature>
<feature type="compositionally biased region" description="Gly residues" evidence="12">
    <location>
        <begin position="409"/>
        <end position="437"/>
    </location>
</feature>
<keyword evidence="10 11" id="KW-0131">Cell cycle</keyword>
<dbReference type="Proteomes" id="UP000054270">
    <property type="component" value="Unassembled WGS sequence"/>
</dbReference>
<gene>
    <name evidence="13" type="ORF">HYPSUDRAFT_45619</name>
</gene>
<feature type="region of interest" description="Disordered" evidence="12">
    <location>
        <begin position="202"/>
        <end position="238"/>
    </location>
</feature>